<reference evidence="1 2" key="1">
    <citation type="submission" date="2018-11" db="EMBL/GenBank/DDBJ databases">
        <authorList>
            <consortium name="Pathogen Informatics"/>
        </authorList>
    </citation>
    <scope>NUCLEOTIDE SEQUENCE [LARGE SCALE GENOMIC DNA]</scope>
    <source>
        <strain evidence="1 2">Zambia</strain>
    </source>
</reference>
<accession>A0A183MZW3</accession>
<dbReference type="InterPro" id="IPR003386">
    <property type="entry name" value="LACT/PDAT_acylTrfase"/>
</dbReference>
<dbReference type="InterPro" id="IPR029058">
    <property type="entry name" value="AB_hydrolase_fold"/>
</dbReference>
<dbReference type="PANTHER" id="PTHR11440">
    <property type="entry name" value="LECITHIN-CHOLESTEROL ACYLTRANSFERASE-RELATED"/>
    <property type="match status" value="1"/>
</dbReference>
<name>A0A183MZW3_9TREM</name>
<dbReference type="GO" id="GO:0008374">
    <property type="term" value="F:O-acyltransferase activity"/>
    <property type="evidence" value="ECO:0007669"/>
    <property type="project" value="InterPro"/>
</dbReference>
<dbReference type="EMBL" id="UZAI01018770">
    <property type="protein sequence ID" value="VDP40077.1"/>
    <property type="molecule type" value="Genomic_DNA"/>
</dbReference>
<dbReference type="Pfam" id="PF02450">
    <property type="entry name" value="LCAT"/>
    <property type="match status" value="4"/>
</dbReference>
<dbReference type="STRING" id="48269.A0A183MZW3"/>
<proteinExistence type="predicted"/>
<evidence type="ECO:0000313" key="1">
    <source>
        <dbReference type="EMBL" id="VDP40077.1"/>
    </source>
</evidence>
<keyword evidence="2" id="KW-1185">Reference proteome</keyword>
<gene>
    <name evidence="1" type="ORF">SMRZ_LOCUS21588</name>
</gene>
<dbReference type="Proteomes" id="UP000277204">
    <property type="component" value="Unassembled WGS sequence"/>
</dbReference>
<organism evidence="1 2">
    <name type="scientific">Schistosoma margrebowiei</name>
    <dbReference type="NCBI Taxonomy" id="48269"/>
    <lineage>
        <taxon>Eukaryota</taxon>
        <taxon>Metazoa</taxon>
        <taxon>Spiralia</taxon>
        <taxon>Lophotrochozoa</taxon>
        <taxon>Platyhelminthes</taxon>
        <taxon>Trematoda</taxon>
        <taxon>Digenea</taxon>
        <taxon>Strigeidida</taxon>
        <taxon>Schistosomatoidea</taxon>
        <taxon>Schistosomatidae</taxon>
        <taxon>Schistosoma</taxon>
    </lineage>
</organism>
<dbReference type="Gene3D" id="3.40.50.1820">
    <property type="entry name" value="alpha/beta hydrolase"/>
    <property type="match status" value="4"/>
</dbReference>
<sequence>MNKLKLLVEETYTNANRRPVVLLGHSMGSLYTLNFLNKQTKSWKKKYIKSYISVSAPFGGAVKALLGVITGDNFGIFYRTPLSFRPILRSFSSVISNIPDPRIWPSNNVLITTPDKNYTAHDYSALFQDIGFPVGYQVYRKTVREFMALDYPIDIPEVYCVYSSGLLTIKSLVYKPPSLFRLKFPNQSPKFEYEDGDGTVNMQSLQYCNKWPNASVIHLTISNHVPILADKRFLQFVQNHVTTSKQQIHIYQSVSRLRHDPNTYESHDSNECDVTFPGWGDTWSVEYLSQHISFEYFGSLVSELMKDKFYVRNFTMRGAPYDFRKSPDDNKLFVMKFKHLVEETYTNGLDRPVVLLGHSLGSLYTLYFLKNQTKHWKQKYIKSFLSVSAPLGGTVNALMSVTSGDNLGVFIQNPSLYRDVIRTMTSVIAVLPNPKLWSKDEILIVTPFKNYTVHDYPEYFSDSNYLTGYKLFTRYLSAFDPLEAPEHVPEVYCIYGSGLLSVEQVIYKSPSLFISAFPNQSPGIIYGDGDGTVNLRSLKVCTKWPTAKVVEFITSEHRPILSEKRFIDFVKQHMNI</sequence>
<dbReference type="GO" id="GO:0006629">
    <property type="term" value="P:lipid metabolic process"/>
    <property type="evidence" value="ECO:0007669"/>
    <property type="project" value="InterPro"/>
</dbReference>
<evidence type="ECO:0000313" key="2">
    <source>
        <dbReference type="Proteomes" id="UP000277204"/>
    </source>
</evidence>
<protein>
    <submittedName>
        <fullName evidence="1">Uncharacterized protein</fullName>
    </submittedName>
</protein>
<dbReference type="AlphaFoldDB" id="A0A183MZW3"/>
<dbReference type="SUPFAM" id="SSF53474">
    <property type="entry name" value="alpha/beta-Hydrolases"/>
    <property type="match status" value="2"/>
</dbReference>